<proteinExistence type="predicted"/>
<keyword evidence="3" id="KW-1185">Reference proteome</keyword>
<gene>
    <name evidence="2" type="ORF">CJ030_MR6G011350</name>
</gene>
<name>A0A6A1VBD6_9ROSI</name>
<dbReference type="AlphaFoldDB" id="A0A6A1VBD6"/>
<feature type="region of interest" description="Disordered" evidence="1">
    <location>
        <begin position="29"/>
        <end position="48"/>
    </location>
</feature>
<reference evidence="2 3" key="1">
    <citation type="journal article" date="2019" name="Plant Biotechnol. J.">
        <title>The red bayberry genome and genetic basis of sex determination.</title>
        <authorList>
            <person name="Jia H.M."/>
            <person name="Jia H.J."/>
            <person name="Cai Q.L."/>
            <person name="Wang Y."/>
            <person name="Zhao H.B."/>
            <person name="Yang W.F."/>
            <person name="Wang G.Y."/>
            <person name="Li Y.H."/>
            <person name="Zhan D.L."/>
            <person name="Shen Y.T."/>
            <person name="Niu Q.F."/>
            <person name="Chang L."/>
            <person name="Qiu J."/>
            <person name="Zhao L."/>
            <person name="Xie H.B."/>
            <person name="Fu W.Y."/>
            <person name="Jin J."/>
            <person name="Li X.W."/>
            <person name="Jiao Y."/>
            <person name="Zhou C.C."/>
            <person name="Tu T."/>
            <person name="Chai C.Y."/>
            <person name="Gao J.L."/>
            <person name="Fan L.J."/>
            <person name="van de Weg E."/>
            <person name="Wang J.Y."/>
            <person name="Gao Z.S."/>
        </authorList>
    </citation>
    <scope>NUCLEOTIDE SEQUENCE [LARGE SCALE GENOMIC DNA]</scope>
    <source>
        <tissue evidence="2">Leaves</tissue>
    </source>
</reference>
<accession>A0A6A1VBD6</accession>
<dbReference type="OrthoDB" id="5348404at2759"/>
<evidence type="ECO:0000313" key="2">
    <source>
        <dbReference type="EMBL" id="KAB1210074.1"/>
    </source>
</evidence>
<evidence type="ECO:0000256" key="1">
    <source>
        <dbReference type="SAM" id="MobiDB-lite"/>
    </source>
</evidence>
<evidence type="ECO:0000313" key="3">
    <source>
        <dbReference type="Proteomes" id="UP000516437"/>
    </source>
</evidence>
<dbReference type="Proteomes" id="UP000516437">
    <property type="component" value="Chromosome 6"/>
</dbReference>
<dbReference type="EMBL" id="RXIC02000024">
    <property type="protein sequence ID" value="KAB1210074.1"/>
    <property type="molecule type" value="Genomic_DNA"/>
</dbReference>
<comment type="caution">
    <text evidence="2">The sequence shown here is derived from an EMBL/GenBank/DDBJ whole genome shotgun (WGS) entry which is preliminary data.</text>
</comment>
<organism evidence="2 3">
    <name type="scientific">Morella rubra</name>
    <name type="common">Chinese bayberry</name>
    <dbReference type="NCBI Taxonomy" id="262757"/>
    <lineage>
        <taxon>Eukaryota</taxon>
        <taxon>Viridiplantae</taxon>
        <taxon>Streptophyta</taxon>
        <taxon>Embryophyta</taxon>
        <taxon>Tracheophyta</taxon>
        <taxon>Spermatophyta</taxon>
        <taxon>Magnoliopsida</taxon>
        <taxon>eudicotyledons</taxon>
        <taxon>Gunneridae</taxon>
        <taxon>Pentapetalae</taxon>
        <taxon>rosids</taxon>
        <taxon>fabids</taxon>
        <taxon>Fagales</taxon>
        <taxon>Myricaceae</taxon>
        <taxon>Morella</taxon>
    </lineage>
</organism>
<sequence>MAIAAIAHVYVFSAEPYHCLPVSEYGKVTTKTTKETPRVEEGGKDKSAMLETTETTIEAPGTSIRESVQDIVLKGGQHVVKDVVLTINQAMGPVEKEVTKIQETFRQTLVGSDDQEEESE</sequence>
<feature type="compositionally biased region" description="Basic and acidic residues" evidence="1">
    <location>
        <begin position="32"/>
        <end position="48"/>
    </location>
</feature>
<protein>
    <submittedName>
        <fullName evidence="2">Uncharacterized protein</fullName>
    </submittedName>
</protein>